<dbReference type="AlphaFoldDB" id="A0A8B8IBB0"/>
<feature type="domain" description="EGF-like" evidence="10">
    <location>
        <begin position="524"/>
        <end position="564"/>
    </location>
</feature>
<evidence type="ECO:0000256" key="9">
    <source>
        <dbReference type="SAM" id="SignalP"/>
    </source>
</evidence>
<feature type="signal peptide" evidence="9">
    <location>
        <begin position="1"/>
        <end position="18"/>
    </location>
</feature>
<evidence type="ECO:0000256" key="8">
    <source>
        <dbReference type="SAM" id="Phobius"/>
    </source>
</evidence>
<dbReference type="GeneID" id="113399416"/>
<feature type="disulfide bond" evidence="7">
    <location>
        <begin position="554"/>
        <end position="563"/>
    </location>
</feature>
<dbReference type="PANTHER" id="PTHR14319:SF3">
    <property type="entry name" value="TRANSMEMBRANE PROTEIN-LIKE PROTEIN"/>
    <property type="match status" value="1"/>
</dbReference>
<keyword evidence="3" id="KW-1003">Cell membrane</keyword>
<reference evidence="12" key="1">
    <citation type="submission" date="2025-08" db="UniProtKB">
        <authorList>
            <consortium name="RefSeq"/>
        </authorList>
    </citation>
    <scope>IDENTIFICATION</scope>
    <source>
        <tissue evidence="12">Whole body</tissue>
    </source>
</reference>
<evidence type="ECO:0000256" key="7">
    <source>
        <dbReference type="PROSITE-ProRule" id="PRU00076"/>
    </source>
</evidence>
<feature type="transmembrane region" description="Helical" evidence="8">
    <location>
        <begin position="748"/>
        <end position="767"/>
    </location>
</feature>
<feature type="chain" id="PRO_5034726179" evidence="9">
    <location>
        <begin position="19"/>
        <end position="799"/>
    </location>
</feature>
<feature type="transmembrane region" description="Helical" evidence="8">
    <location>
        <begin position="666"/>
        <end position="683"/>
    </location>
</feature>
<evidence type="ECO:0000256" key="4">
    <source>
        <dbReference type="ARBA" id="ARBA00022692"/>
    </source>
</evidence>
<feature type="transmembrane region" description="Helical" evidence="8">
    <location>
        <begin position="689"/>
        <end position="708"/>
    </location>
</feature>
<proteinExistence type="inferred from homology"/>
<protein>
    <submittedName>
        <fullName evidence="12">Post-GPI attachment to proteins factor 6</fullName>
    </submittedName>
</protein>
<dbReference type="Proteomes" id="UP001652626">
    <property type="component" value="Chromosome 19"/>
</dbReference>
<evidence type="ECO:0000313" key="12">
    <source>
        <dbReference type="RefSeq" id="XP_026494334.1"/>
    </source>
</evidence>
<feature type="transmembrane region" description="Helical" evidence="8">
    <location>
        <begin position="640"/>
        <end position="659"/>
    </location>
</feature>
<dbReference type="RefSeq" id="XP_026494334.1">
    <property type="nucleotide sequence ID" value="XM_026638549.2"/>
</dbReference>
<evidence type="ECO:0000259" key="10">
    <source>
        <dbReference type="PROSITE" id="PS50026"/>
    </source>
</evidence>
<dbReference type="Pfam" id="PF12036">
    <property type="entry name" value="DUF3522"/>
    <property type="match status" value="1"/>
</dbReference>
<dbReference type="PROSITE" id="PS50026">
    <property type="entry name" value="EGF_3"/>
    <property type="match status" value="1"/>
</dbReference>
<feature type="transmembrane region" description="Helical" evidence="8">
    <location>
        <begin position="573"/>
        <end position="594"/>
    </location>
</feature>
<dbReference type="OrthoDB" id="69646at2759"/>
<dbReference type="PROSITE" id="PS00022">
    <property type="entry name" value="EGF_1"/>
    <property type="match status" value="1"/>
</dbReference>
<keyword evidence="4 8" id="KW-0812">Transmembrane</keyword>
<comment type="caution">
    <text evidence="7">Lacks conserved residue(s) required for the propagation of feature annotation.</text>
</comment>
<keyword evidence="7" id="KW-0245">EGF-like domain</keyword>
<dbReference type="PROSITE" id="PS01186">
    <property type="entry name" value="EGF_2"/>
    <property type="match status" value="1"/>
</dbReference>
<gene>
    <name evidence="12" type="primary">LOC113399416</name>
</gene>
<comment type="subcellular location">
    <subcellularLocation>
        <location evidence="1">Cell membrane</location>
        <topology evidence="1">Multi-pass membrane protein</topology>
    </subcellularLocation>
</comment>
<dbReference type="InterPro" id="IPR000742">
    <property type="entry name" value="EGF"/>
</dbReference>
<keyword evidence="6 8" id="KW-0472">Membrane</keyword>
<dbReference type="PANTHER" id="PTHR14319">
    <property type="entry name" value="FIVE-SPAN TRANSMEMBRANE PROTEIN M83"/>
    <property type="match status" value="1"/>
</dbReference>
<sequence length="799" mass="91266">MKSAYLFVFLICYVACNSDKEAEIEDKKKKIIEQLTSTRPVIKEGYQLVTRHVGIDVYMYRSYRTVSVVFYPVINDISDALFTFQSEELHLNNIGSCSPRDVIIHLKYGSYPAVNPDGYAFPKSFIDSDRRENMYTVELLSDGNNITFSIKNPKPGIWYALAYIKWEDPRTQKVEQEGLVADCHTILYTDLQLKSDDTSRYMNCYKPLSLEYNTLPTLFKCKSEDNLKPIKLDLNIATTTVPNSKITVRVQSESSPTEDNFILYCVFDPSVNNNQIVTFHAFPNAVHFINLDIIEENTFNITDCDSYAMSDIDETDNQTLVSLMRDDKDRFFAFDYGLPTTDLQDVTSLVNLSSNEIRSMRFEINQFIDIGGSLTIETSLLMSLKYYMGYKRELKKGALLAFTEENQFFKVVVCLDISHASVPLESGHCKFNDRIKPALFVLNSTDSDSIYDKVIIPFPEGAVWYVTFRLFCDSVVCPCRTSHNGTRYYVDTTENSGEIDTTTFSNVTREGETECNATVVLSISSNSCVNGRCSNHGNCGINTFSGLVMSFCSCSSGYGGWDCSDESRVDSHFYMMLAVLLLTLSNLLFLFSIYVAIIRFYFVEAVMYMFTMLFSTFYHACDAPAQIAYCIMRGNMLQFGDFYCGLMSFWVTLLAMSIISLKLRSFLQMIGAIIIALLTTWNMHSFVAFLIPVACGAIILLVSWYLDYKKTKQVKYPRSYYTTYMPLGMALVSVGLICYAFLQTEQNYKIVHSIWHMIIAISVVFLLPDVKRHNINPFLPNRDLYSSPFWKVLNRREEP</sequence>
<dbReference type="InterPro" id="IPR021910">
    <property type="entry name" value="NGX6/PGAP6/MYMK"/>
</dbReference>
<evidence type="ECO:0000256" key="3">
    <source>
        <dbReference type="ARBA" id="ARBA00022475"/>
    </source>
</evidence>
<keyword evidence="5 8" id="KW-1133">Transmembrane helix</keyword>
<evidence type="ECO:0000256" key="6">
    <source>
        <dbReference type="ARBA" id="ARBA00023136"/>
    </source>
</evidence>
<comment type="similarity">
    <text evidence="2">Belongs to the TMEM8 family.</text>
</comment>
<organism evidence="11 12">
    <name type="scientific">Vanessa tameamea</name>
    <name type="common">Kamehameha butterfly</name>
    <dbReference type="NCBI Taxonomy" id="334116"/>
    <lineage>
        <taxon>Eukaryota</taxon>
        <taxon>Metazoa</taxon>
        <taxon>Ecdysozoa</taxon>
        <taxon>Arthropoda</taxon>
        <taxon>Hexapoda</taxon>
        <taxon>Insecta</taxon>
        <taxon>Pterygota</taxon>
        <taxon>Neoptera</taxon>
        <taxon>Endopterygota</taxon>
        <taxon>Lepidoptera</taxon>
        <taxon>Glossata</taxon>
        <taxon>Ditrysia</taxon>
        <taxon>Papilionoidea</taxon>
        <taxon>Nymphalidae</taxon>
        <taxon>Nymphalinae</taxon>
        <taxon>Vanessa</taxon>
    </lineage>
</organism>
<evidence type="ECO:0000256" key="1">
    <source>
        <dbReference type="ARBA" id="ARBA00004651"/>
    </source>
</evidence>
<dbReference type="GO" id="GO:0005886">
    <property type="term" value="C:plasma membrane"/>
    <property type="evidence" value="ECO:0007669"/>
    <property type="project" value="UniProtKB-SubCell"/>
</dbReference>
<evidence type="ECO:0000313" key="11">
    <source>
        <dbReference type="Proteomes" id="UP001652626"/>
    </source>
</evidence>
<keyword evidence="9" id="KW-0732">Signal</keyword>
<feature type="transmembrane region" description="Helical" evidence="8">
    <location>
        <begin position="720"/>
        <end position="742"/>
    </location>
</feature>
<name>A0A8B8IBB0_VANTA</name>
<dbReference type="OMA" id="PFGVQPN"/>
<feature type="transmembrane region" description="Helical" evidence="8">
    <location>
        <begin position="601"/>
        <end position="620"/>
    </location>
</feature>
<evidence type="ECO:0000256" key="2">
    <source>
        <dbReference type="ARBA" id="ARBA00005542"/>
    </source>
</evidence>
<keyword evidence="7" id="KW-1015">Disulfide bond</keyword>
<keyword evidence="11" id="KW-1185">Reference proteome</keyword>
<evidence type="ECO:0000256" key="5">
    <source>
        <dbReference type="ARBA" id="ARBA00022989"/>
    </source>
</evidence>
<accession>A0A8B8IBB0</accession>